<dbReference type="InterPro" id="IPR013818">
    <property type="entry name" value="Lipase"/>
</dbReference>
<evidence type="ECO:0000259" key="6">
    <source>
        <dbReference type="Pfam" id="PF00151"/>
    </source>
</evidence>
<sequence length="354" mass="39754">MWPFLSLLLVCCGLWRIGAAQMYELPDCFELEDDRCPNKNITFWLYTDAGSQGRRLYVNKLSLSDFYPPRPTKVLIHGFEGHRDFTPNSQIRRTLLQTHWVNVISVDYAPLAPTPCFTQAAHNAPFVSRCLAQLLASLLQMRLVRDEDLHLIGFGMGAHIAGMVSNYLPRNLRLAHITGLDPAKGLFLGTKPSEHLDAHDADFVDVIHTDGLMNGILQSVGHVDFYPNMGVTQPSCGPTNDIETNVCQHTRSAVYYAESITSGRGFWAIGCQDIQDFISGSCKPSNDIELMGYYARSKAHGNYFLGTRTSSPFAVGYDFSNLNRNLRNKSFLNDELLVKLHNLRPQLKTLLRTL</sequence>
<dbReference type="GO" id="GO:0016042">
    <property type="term" value="P:lipid catabolic process"/>
    <property type="evidence" value="ECO:0007669"/>
    <property type="project" value="TreeGrafter"/>
</dbReference>
<dbReference type="SUPFAM" id="SSF53474">
    <property type="entry name" value="alpha/beta-Hydrolases"/>
    <property type="match status" value="1"/>
</dbReference>
<dbReference type="GO" id="GO:0017171">
    <property type="term" value="F:serine hydrolase activity"/>
    <property type="evidence" value="ECO:0007669"/>
    <property type="project" value="TreeGrafter"/>
</dbReference>
<comment type="similarity">
    <text evidence="2 4">Belongs to the AB hydrolase superfamily. Lipase family.</text>
</comment>
<feature type="domain" description="Lipase" evidence="6">
    <location>
        <begin position="37"/>
        <end position="313"/>
    </location>
</feature>
<evidence type="ECO:0000313" key="8">
    <source>
        <dbReference type="RefSeq" id="XP_030383304.1"/>
    </source>
</evidence>
<keyword evidence="5" id="KW-0732">Signal</keyword>
<dbReference type="Proteomes" id="UP000504634">
    <property type="component" value="Unplaced"/>
</dbReference>
<keyword evidence="7" id="KW-1185">Reference proteome</keyword>
<evidence type="ECO:0000256" key="2">
    <source>
        <dbReference type="ARBA" id="ARBA00010701"/>
    </source>
</evidence>
<dbReference type="Gene3D" id="3.40.50.1820">
    <property type="entry name" value="alpha/beta hydrolase"/>
    <property type="match status" value="1"/>
</dbReference>
<dbReference type="InterPro" id="IPR000734">
    <property type="entry name" value="TAG_lipase"/>
</dbReference>
<proteinExistence type="inferred from homology"/>
<evidence type="ECO:0000313" key="7">
    <source>
        <dbReference type="Proteomes" id="UP000504634"/>
    </source>
</evidence>
<accession>A0A6J2U4M3</accession>
<dbReference type="PANTHER" id="PTHR11610:SF177">
    <property type="entry name" value="IP13478P-RELATED"/>
    <property type="match status" value="1"/>
</dbReference>
<dbReference type="AlphaFoldDB" id="A0A6J2U4M3"/>
<dbReference type="InterPro" id="IPR029058">
    <property type="entry name" value="AB_hydrolase_fold"/>
</dbReference>
<keyword evidence="3" id="KW-0964">Secreted</keyword>
<dbReference type="Pfam" id="PF00151">
    <property type="entry name" value="Lipase"/>
    <property type="match status" value="1"/>
</dbReference>
<comment type="subcellular location">
    <subcellularLocation>
        <location evidence="1">Secreted</location>
    </subcellularLocation>
</comment>
<dbReference type="RefSeq" id="XP_030383304.1">
    <property type="nucleotide sequence ID" value="XM_030527444.1"/>
</dbReference>
<dbReference type="GeneID" id="115630789"/>
<dbReference type="PRINTS" id="PR00821">
    <property type="entry name" value="TAGLIPASE"/>
</dbReference>
<name>A0A6J2U4M3_DROLE</name>
<dbReference type="PANTHER" id="PTHR11610">
    <property type="entry name" value="LIPASE"/>
    <property type="match status" value="1"/>
</dbReference>
<evidence type="ECO:0000256" key="3">
    <source>
        <dbReference type="ARBA" id="ARBA00022525"/>
    </source>
</evidence>
<evidence type="ECO:0000256" key="1">
    <source>
        <dbReference type="ARBA" id="ARBA00004613"/>
    </source>
</evidence>
<evidence type="ECO:0000256" key="4">
    <source>
        <dbReference type="RuleBase" id="RU004262"/>
    </source>
</evidence>
<dbReference type="GO" id="GO:0016298">
    <property type="term" value="F:lipase activity"/>
    <property type="evidence" value="ECO:0007669"/>
    <property type="project" value="InterPro"/>
</dbReference>
<protein>
    <submittedName>
        <fullName evidence="8">Inactive pancreatic lipase-related protein 1</fullName>
    </submittedName>
</protein>
<gene>
    <name evidence="8" type="primary">LOC115630789</name>
</gene>
<organism evidence="7 8">
    <name type="scientific">Drosophila lebanonensis</name>
    <name type="common">Fruit fly</name>
    <name type="synonym">Scaptodrosophila lebanonensis</name>
    <dbReference type="NCBI Taxonomy" id="7225"/>
    <lineage>
        <taxon>Eukaryota</taxon>
        <taxon>Metazoa</taxon>
        <taxon>Ecdysozoa</taxon>
        <taxon>Arthropoda</taxon>
        <taxon>Hexapoda</taxon>
        <taxon>Insecta</taxon>
        <taxon>Pterygota</taxon>
        <taxon>Neoptera</taxon>
        <taxon>Endopterygota</taxon>
        <taxon>Diptera</taxon>
        <taxon>Brachycera</taxon>
        <taxon>Muscomorpha</taxon>
        <taxon>Ephydroidea</taxon>
        <taxon>Drosophilidae</taxon>
        <taxon>Scaptodrosophila</taxon>
    </lineage>
</organism>
<dbReference type="GO" id="GO:0005615">
    <property type="term" value="C:extracellular space"/>
    <property type="evidence" value="ECO:0007669"/>
    <property type="project" value="TreeGrafter"/>
</dbReference>
<dbReference type="FunFam" id="3.40.50.1820:FF:000076">
    <property type="entry name" value="phospholipase A1"/>
    <property type="match status" value="1"/>
</dbReference>
<feature type="chain" id="PRO_5026671009" evidence="5">
    <location>
        <begin position="21"/>
        <end position="354"/>
    </location>
</feature>
<reference evidence="8" key="1">
    <citation type="submission" date="2025-08" db="UniProtKB">
        <authorList>
            <consortium name="RefSeq"/>
        </authorList>
    </citation>
    <scope>IDENTIFICATION</scope>
    <source>
        <strain evidence="8">11010-0011.00</strain>
        <tissue evidence="8">Whole body</tissue>
    </source>
</reference>
<feature type="signal peptide" evidence="5">
    <location>
        <begin position="1"/>
        <end position="20"/>
    </location>
</feature>
<dbReference type="OrthoDB" id="8183961at2759"/>
<evidence type="ECO:0000256" key="5">
    <source>
        <dbReference type="SAM" id="SignalP"/>
    </source>
</evidence>